<evidence type="ECO:0000313" key="3">
    <source>
        <dbReference type="Proteomes" id="UP000813444"/>
    </source>
</evidence>
<comment type="caution">
    <text evidence="2">The sequence shown here is derived from an EMBL/GenBank/DDBJ whole genome shotgun (WGS) entry which is preliminary data.</text>
</comment>
<evidence type="ECO:0008006" key="4">
    <source>
        <dbReference type="Google" id="ProtNLM"/>
    </source>
</evidence>
<protein>
    <recommendedName>
        <fullName evidence="4">AAA+ ATPase domain-containing protein</fullName>
    </recommendedName>
</protein>
<dbReference type="PANTHER" id="PTHR35205:SF1">
    <property type="entry name" value="ZU5 DOMAIN-CONTAINING PROTEIN"/>
    <property type="match status" value="1"/>
</dbReference>
<keyword evidence="3" id="KW-1185">Reference proteome</keyword>
<organism evidence="2 3">
    <name type="scientific">Stachybotrys elegans</name>
    <dbReference type="NCBI Taxonomy" id="80388"/>
    <lineage>
        <taxon>Eukaryota</taxon>
        <taxon>Fungi</taxon>
        <taxon>Dikarya</taxon>
        <taxon>Ascomycota</taxon>
        <taxon>Pezizomycotina</taxon>
        <taxon>Sordariomycetes</taxon>
        <taxon>Hypocreomycetidae</taxon>
        <taxon>Hypocreales</taxon>
        <taxon>Stachybotryaceae</taxon>
        <taxon>Stachybotrys</taxon>
    </lineage>
</organism>
<dbReference type="InterPro" id="IPR027417">
    <property type="entry name" value="P-loop_NTPase"/>
</dbReference>
<dbReference type="EMBL" id="JAGPNK010000012">
    <property type="protein sequence ID" value="KAH7310716.1"/>
    <property type="molecule type" value="Genomic_DNA"/>
</dbReference>
<reference evidence="2" key="1">
    <citation type="journal article" date="2021" name="Nat. Commun.">
        <title>Genetic determinants of endophytism in the Arabidopsis root mycobiome.</title>
        <authorList>
            <person name="Mesny F."/>
            <person name="Miyauchi S."/>
            <person name="Thiergart T."/>
            <person name="Pickel B."/>
            <person name="Atanasova L."/>
            <person name="Karlsson M."/>
            <person name="Huettel B."/>
            <person name="Barry K.W."/>
            <person name="Haridas S."/>
            <person name="Chen C."/>
            <person name="Bauer D."/>
            <person name="Andreopoulos W."/>
            <person name="Pangilinan J."/>
            <person name="LaButti K."/>
            <person name="Riley R."/>
            <person name="Lipzen A."/>
            <person name="Clum A."/>
            <person name="Drula E."/>
            <person name="Henrissat B."/>
            <person name="Kohler A."/>
            <person name="Grigoriev I.V."/>
            <person name="Martin F.M."/>
            <person name="Hacquard S."/>
        </authorList>
    </citation>
    <scope>NUCLEOTIDE SEQUENCE</scope>
    <source>
        <strain evidence="2">MPI-CAGE-CH-0235</strain>
    </source>
</reference>
<feature type="compositionally biased region" description="Basic and acidic residues" evidence="1">
    <location>
        <begin position="156"/>
        <end position="167"/>
    </location>
</feature>
<dbReference type="OrthoDB" id="20872at2759"/>
<evidence type="ECO:0000313" key="2">
    <source>
        <dbReference type="EMBL" id="KAH7310716.1"/>
    </source>
</evidence>
<dbReference type="Proteomes" id="UP000813444">
    <property type="component" value="Unassembled WGS sequence"/>
</dbReference>
<feature type="region of interest" description="Disordered" evidence="1">
    <location>
        <begin position="154"/>
        <end position="208"/>
    </location>
</feature>
<proteinExistence type="predicted"/>
<feature type="region of interest" description="Disordered" evidence="1">
    <location>
        <begin position="1"/>
        <end position="26"/>
    </location>
</feature>
<name>A0A8K0WP93_9HYPO</name>
<dbReference type="SUPFAM" id="SSF52540">
    <property type="entry name" value="P-loop containing nucleoside triphosphate hydrolases"/>
    <property type="match status" value="1"/>
</dbReference>
<dbReference type="AlphaFoldDB" id="A0A8K0WP93"/>
<dbReference type="PANTHER" id="PTHR35205">
    <property type="entry name" value="NB-ARC AND TPR DOMAIN PROTEIN"/>
    <property type="match status" value="1"/>
</dbReference>
<dbReference type="Gene3D" id="3.40.50.300">
    <property type="entry name" value="P-loop containing nucleotide triphosphate hydrolases"/>
    <property type="match status" value="1"/>
</dbReference>
<gene>
    <name evidence="2" type="ORF">B0I35DRAFT_482008</name>
</gene>
<evidence type="ECO:0000256" key="1">
    <source>
        <dbReference type="SAM" id="MobiDB-lite"/>
    </source>
</evidence>
<accession>A0A8K0WP93</accession>
<sequence>MDSANSAEADQPGPAPNDSDNETVAPSYIPYQQNDRFVARPKLADRLDRLIRYNNQHQRVALCGPGGSGKTQLALDYALRRYSAGGCAVFWISAENETTFHRDYSAIAAVLGLDVQKLSLGEMVAVVKAGIQFQPKWFLAVDYVNNLEMFGLSNPKNEHEPQQKQEPESPGLQKVTNTWRRIWGKDSSQSEVGDEDKSSDIPLGPRLREGDGSMELQISFPSSPGGTILLISRHRDIVGTLVSPVAVGEMSFGEGTELLTRVMHPKHEDDDSTRPLLSVLQQHPLAICQAGPYLRETDTGISYLTQAIAESKEWRDDLRAISQGWRMSIDHIKTENELAYGILHAVSFLDPMKIQYEVIREAATICHNHRHGKAEPPDATKVRQALKRLEDFHLLIPHSKSEDSQTYELPRLLQEGIRHRPVYWNQIHPSSSTDNITGESESTQDLEPSVYALSALKTIKNRFPDYTEPSWELYKESETIFPDGIRVAEYASVPGGQTAAETLLANMSNYAYQRGIASRSQV</sequence>